<evidence type="ECO:0000256" key="2">
    <source>
        <dbReference type="SAM" id="Phobius"/>
    </source>
</evidence>
<dbReference type="SUPFAM" id="SSF51735">
    <property type="entry name" value="NAD(P)-binding Rossmann-fold domains"/>
    <property type="match status" value="1"/>
</dbReference>
<proteinExistence type="inferred from homology"/>
<keyword evidence="2" id="KW-0472">Membrane</keyword>
<keyword evidence="2" id="KW-0812">Transmembrane</keyword>
<keyword evidence="3" id="KW-1185">Reference proteome</keyword>
<reference evidence="4" key="2">
    <citation type="submission" date="2025-08" db="UniProtKB">
        <authorList>
            <consortium name="RefSeq"/>
        </authorList>
    </citation>
    <scope>IDENTIFICATION</scope>
    <source>
        <tissue evidence="4">Stem</tissue>
    </source>
</reference>
<dbReference type="PRINTS" id="PR00080">
    <property type="entry name" value="SDRFAMILY"/>
</dbReference>
<gene>
    <name evidence="4" type="primary">LOC103492187</name>
</gene>
<protein>
    <submittedName>
        <fullName evidence="4">NADPH-dependent pterin aldehyde reductase-like isoform X1</fullName>
    </submittedName>
</protein>
<name>A0ABM3KHH0_CUCME</name>
<dbReference type="PROSITE" id="PS00061">
    <property type="entry name" value="ADH_SHORT"/>
    <property type="match status" value="1"/>
</dbReference>
<organism evidence="3 4">
    <name type="scientific">Cucumis melo</name>
    <name type="common">Muskmelon</name>
    <dbReference type="NCBI Taxonomy" id="3656"/>
    <lineage>
        <taxon>Eukaryota</taxon>
        <taxon>Viridiplantae</taxon>
        <taxon>Streptophyta</taxon>
        <taxon>Embryophyta</taxon>
        <taxon>Tracheophyta</taxon>
        <taxon>Spermatophyta</taxon>
        <taxon>Magnoliopsida</taxon>
        <taxon>eudicotyledons</taxon>
        <taxon>Gunneridae</taxon>
        <taxon>Pentapetalae</taxon>
        <taxon>rosids</taxon>
        <taxon>fabids</taxon>
        <taxon>Cucurbitales</taxon>
        <taxon>Cucurbitaceae</taxon>
        <taxon>Benincaseae</taxon>
        <taxon>Cucumis</taxon>
    </lineage>
</organism>
<comment type="similarity">
    <text evidence="1">Belongs to the short-chain dehydrogenases/reductases (SDR) family.</text>
</comment>
<feature type="transmembrane region" description="Helical" evidence="2">
    <location>
        <begin position="227"/>
        <end position="252"/>
    </location>
</feature>
<dbReference type="Gene3D" id="3.40.50.720">
    <property type="entry name" value="NAD(P)-binding Rossmann-like Domain"/>
    <property type="match status" value="1"/>
</dbReference>
<keyword evidence="2" id="KW-1133">Transmembrane helix</keyword>
<dbReference type="PRINTS" id="PR00081">
    <property type="entry name" value="GDHRDH"/>
</dbReference>
<dbReference type="PANTHER" id="PTHR45267">
    <property type="match status" value="1"/>
</dbReference>
<dbReference type="InterPro" id="IPR053241">
    <property type="entry name" value="NADPH_pterin_aldehyde_rdct"/>
</dbReference>
<dbReference type="GeneID" id="103492187"/>
<dbReference type="InterPro" id="IPR036291">
    <property type="entry name" value="NAD(P)-bd_dom_sf"/>
</dbReference>
<dbReference type="PANTHER" id="PTHR45267:SF2">
    <property type="entry name" value="NADPH-DEPENDENT PTERIN ALDEHYDE REDUCTASE"/>
    <property type="match status" value="1"/>
</dbReference>
<dbReference type="RefSeq" id="XP_050937230.1">
    <property type="nucleotide sequence ID" value="XM_051081273.1"/>
</dbReference>
<dbReference type="InterPro" id="IPR002347">
    <property type="entry name" value="SDR_fam"/>
</dbReference>
<dbReference type="InterPro" id="IPR020904">
    <property type="entry name" value="Sc_DH/Rdtase_CS"/>
</dbReference>
<reference evidence="3" key="1">
    <citation type="submission" date="2025-05" db="UniProtKB">
        <authorList>
            <consortium name="RefSeq"/>
        </authorList>
    </citation>
    <scope>NUCLEOTIDE SEQUENCE [LARGE SCALE GENOMIC DNA]</scope>
</reference>
<dbReference type="Pfam" id="PF00106">
    <property type="entry name" value="adh_short"/>
    <property type="match status" value="1"/>
</dbReference>
<evidence type="ECO:0000313" key="4">
    <source>
        <dbReference type="RefSeq" id="XP_050937230.1"/>
    </source>
</evidence>
<accession>A0ABM3KHH0</accession>
<sequence>MATTTDEAYSSTMAVSKKVILITGVSKGLGRALALELATTYGHTVIGCSRDQTKLDSLHLQLSGVSPNANHLLLNVDVQRCNRSVEEFARIVKENELVPDIIVNNAGVVNKQGNMWEIDVQDFDNVIDTNIKGSANILRHFIPLMIPYNKGIIVNMSSDAGRDNTPYKMIAPYCASKWGIEGMSKSIAQELPKGMAIVALDPGVIHTDMLESCQGDLASQCQTPEHWYALFLTCFDNVSVSCFIFGIFFLFFSNSK</sequence>
<dbReference type="CDD" id="cd05233">
    <property type="entry name" value="SDR_c"/>
    <property type="match status" value="1"/>
</dbReference>
<evidence type="ECO:0000256" key="1">
    <source>
        <dbReference type="RuleBase" id="RU000363"/>
    </source>
</evidence>
<dbReference type="Proteomes" id="UP001652600">
    <property type="component" value="Chromosome 2"/>
</dbReference>
<evidence type="ECO:0000313" key="3">
    <source>
        <dbReference type="Proteomes" id="UP001652600"/>
    </source>
</evidence>